<proteinExistence type="predicted"/>
<dbReference type="PATRIC" id="fig|649747.3.peg.4647"/>
<evidence type="ECO:0000313" key="2">
    <source>
        <dbReference type="EMBL" id="ERI06789.1"/>
    </source>
</evidence>
<comment type="caution">
    <text evidence="2">The sequence shown here is derived from an EMBL/GenBank/DDBJ whole genome shotgun (WGS) entry which is preliminary data.</text>
</comment>
<feature type="domain" description="DUF2087" evidence="1">
    <location>
        <begin position="191"/>
        <end position="257"/>
    </location>
</feature>
<sequence>MKGIVSMQGISELFWNASLEEIKHGYIYQEETEQYICLICGRRFDQGIIYPYEDILYEAEKFTKLHITHEHGSTFDFLLSLDKKLTGLTEHQKAIIRYFREGISDSNIVKKLGGGSTSTIRNHRFTLREKAKQAKIMLAIMDLVEERTAKPNKFINIPRGAVMVDERFAITEEEHEAILHTYFKQGKNGPLTEFPKKEKRKIAILKHIAQRFELNRQYTEKEVNEILKQIYSDYVTIRRYLIEYGFMERYPDCSAYWIKP</sequence>
<organism evidence="2 3">
    <name type="scientific">Aneurinibacillus aneurinilyticus ATCC 12856</name>
    <dbReference type="NCBI Taxonomy" id="649747"/>
    <lineage>
        <taxon>Bacteria</taxon>
        <taxon>Bacillati</taxon>
        <taxon>Bacillota</taxon>
        <taxon>Bacilli</taxon>
        <taxon>Bacillales</taxon>
        <taxon>Paenibacillaceae</taxon>
        <taxon>Aneurinibacillus group</taxon>
        <taxon>Aneurinibacillus</taxon>
    </lineage>
</organism>
<dbReference type="eggNOG" id="COG3860">
    <property type="taxonomic scope" value="Bacteria"/>
</dbReference>
<name>U1WE37_ANEAE</name>
<dbReference type="Pfam" id="PF09860">
    <property type="entry name" value="DUF2087"/>
    <property type="match status" value="1"/>
</dbReference>
<dbReference type="Proteomes" id="UP000016511">
    <property type="component" value="Unassembled WGS sequence"/>
</dbReference>
<dbReference type="EMBL" id="AWSJ01000315">
    <property type="protein sequence ID" value="ERI06789.1"/>
    <property type="molecule type" value="Genomic_DNA"/>
</dbReference>
<evidence type="ECO:0000259" key="1">
    <source>
        <dbReference type="Pfam" id="PF09860"/>
    </source>
</evidence>
<dbReference type="InterPro" id="IPR018656">
    <property type="entry name" value="DUF2087"/>
</dbReference>
<gene>
    <name evidence="2" type="ORF">HMPREF0083_05161</name>
</gene>
<reference evidence="2 3" key="1">
    <citation type="submission" date="2013-08" db="EMBL/GenBank/DDBJ databases">
        <authorList>
            <person name="Weinstock G."/>
            <person name="Sodergren E."/>
            <person name="Wylie T."/>
            <person name="Fulton L."/>
            <person name="Fulton R."/>
            <person name="Fronick C."/>
            <person name="O'Laughlin M."/>
            <person name="Godfrey J."/>
            <person name="Miner T."/>
            <person name="Herter B."/>
            <person name="Appelbaum E."/>
            <person name="Cordes M."/>
            <person name="Lek S."/>
            <person name="Wollam A."/>
            <person name="Pepin K.H."/>
            <person name="Palsikar V.B."/>
            <person name="Mitreva M."/>
            <person name="Wilson R.K."/>
        </authorList>
    </citation>
    <scope>NUCLEOTIDE SEQUENCE [LARGE SCALE GENOMIC DNA]</scope>
    <source>
        <strain evidence="2 3">ATCC 12856</strain>
    </source>
</reference>
<accession>U1WE37</accession>
<dbReference type="HOGENOM" id="CLU_096125_0_0_9"/>
<keyword evidence="3" id="KW-1185">Reference proteome</keyword>
<protein>
    <recommendedName>
        <fullName evidence="1">DUF2087 domain-containing protein</fullName>
    </recommendedName>
</protein>
<dbReference type="STRING" id="649747.HMPREF0083_05161"/>
<dbReference type="AlphaFoldDB" id="U1WE37"/>
<evidence type="ECO:0000313" key="3">
    <source>
        <dbReference type="Proteomes" id="UP000016511"/>
    </source>
</evidence>